<evidence type="ECO:0000313" key="5">
    <source>
        <dbReference type="Proteomes" id="UP000076580"/>
    </source>
</evidence>
<dbReference type="InterPro" id="IPR039356">
    <property type="entry name" value="YfbR/HDDC2"/>
</dbReference>
<dbReference type="GO" id="GO:0046872">
    <property type="term" value="F:metal ion binding"/>
    <property type="evidence" value="ECO:0007669"/>
    <property type="project" value="UniProtKB-KW"/>
</dbReference>
<gene>
    <name evidence="4" type="ORF">DCS_05962</name>
</gene>
<evidence type="ECO:0000256" key="1">
    <source>
        <dbReference type="ARBA" id="ARBA00022723"/>
    </source>
</evidence>
<dbReference type="Gene3D" id="1.10.3210.10">
    <property type="entry name" value="Hypothetical protein af1432"/>
    <property type="match status" value="1"/>
</dbReference>
<dbReference type="STRING" id="98403.A0A151GA98"/>
<dbReference type="PANTHER" id="PTHR11845">
    <property type="entry name" value="5'-DEOXYNUCLEOTIDASE HDDC2"/>
    <property type="match status" value="1"/>
</dbReference>
<keyword evidence="1" id="KW-0479">Metal-binding</keyword>
<dbReference type="AlphaFoldDB" id="A0A151GA98"/>
<dbReference type="Pfam" id="PF13023">
    <property type="entry name" value="HD_3"/>
    <property type="match status" value="1"/>
</dbReference>
<feature type="domain" description="HD" evidence="3">
    <location>
        <begin position="71"/>
        <end position="129"/>
    </location>
</feature>
<dbReference type="RefSeq" id="XP_040653364.1">
    <property type="nucleotide sequence ID" value="XM_040803260.1"/>
</dbReference>
<dbReference type="GeneID" id="63718605"/>
<dbReference type="SUPFAM" id="SSF109604">
    <property type="entry name" value="HD-domain/PDEase-like"/>
    <property type="match status" value="1"/>
</dbReference>
<dbReference type="PANTHER" id="PTHR11845:SF13">
    <property type="entry name" value="5'-DEOXYNUCLEOTIDASE HDDC2"/>
    <property type="match status" value="1"/>
</dbReference>
<sequence>MGSQLDQADASNVELSGFRFRLAAGLFSHILERLKTTKREGWRRFDINRLDILVRPWAATAVPSFAFPPCRGESVSDHMYRMSMICMFPPPSLATRLDMEKCIKMCLVHDMAELLVGDITPIHGVARIMVELTGKSDRNMEWGIPGRIPAHASRCLLFCD</sequence>
<dbReference type="Proteomes" id="UP000076580">
    <property type="component" value="Chromosome 03"/>
</dbReference>
<evidence type="ECO:0000259" key="3">
    <source>
        <dbReference type="Pfam" id="PF13023"/>
    </source>
</evidence>
<dbReference type="InParanoid" id="A0A151GA98"/>
<name>A0A151GA98_DRECN</name>
<organism evidence="4 5">
    <name type="scientific">Drechmeria coniospora</name>
    <name type="common">Nematophagous fungus</name>
    <name type="synonym">Meria coniospora</name>
    <dbReference type="NCBI Taxonomy" id="98403"/>
    <lineage>
        <taxon>Eukaryota</taxon>
        <taxon>Fungi</taxon>
        <taxon>Dikarya</taxon>
        <taxon>Ascomycota</taxon>
        <taxon>Pezizomycotina</taxon>
        <taxon>Sordariomycetes</taxon>
        <taxon>Hypocreomycetidae</taxon>
        <taxon>Hypocreales</taxon>
        <taxon>Ophiocordycipitaceae</taxon>
        <taxon>Drechmeria</taxon>
    </lineage>
</organism>
<dbReference type="EMBL" id="LAYC01000003">
    <property type="protein sequence ID" value="KYK54012.1"/>
    <property type="molecule type" value="Genomic_DNA"/>
</dbReference>
<keyword evidence="2" id="KW-0378">Hydrolase</keyword>
<proteinExistence type="predicted"/>
<evidence type="ECO:0000313" key="4">
    <source>
        <dbReference type="EMBL" id="KYK54012.1"/>
    </source>
</evidence>
<protein>
    <recommendedName>
        <fullName evidence="3">HD domain-containing protein</fullName>
    </recommendedName>
</protein>
<dbReference type="InterPro" id="IPR006674">
    <property type="entry name" value="HD_domain"/>
</dbReference>
<reference evidence="4 5" key="1">
    <citation type="journal article" date="2016" name="Sci. Rep.">
        <title>Insights into Adaptations to a Near-Obligate Nematode Endoparasitic Lifestyle from the Finished Genome of Drechmeria coniospora.</title>
        <authorList>
            <person name="Zhang L."/>
            <person name="Zhou Z."/>
            <person name="Guo Q."/>
            <person name="Fokkens L."/>
            <person name="Miskei M."/>
            <person name="Pocsi I."/>
            <person name="Zhang W."/>
            <person name="Chen M."/>
            <person name="Wang L."/>
            <person name="Sun Y."/>
            <person name="Donzelli B.G."/>
            <person name="Gibson D.M."/>
            <person name="Nelson D.R."/>
            <person name="Luo J.G."/>
            <person name="Rep M."/>
            <person name="Liu H."/>
            <person name="Yang S."/>
            <person name="Wang J."/>
            <person name="Krasnoff S.B."/>
            <person name="Xu Y."/>
            <person name="Molnar I."/>
            <person name="Lin M."/>
        </authorList>
    </citation>
    <scope>NUCLEOTIDE SEQUENCE [LARGE SCALE GENOMIC DNA]</scope>
    <source>
        <strain evidence="4 5">ARSEF 6962</strain>
    </source>
</reference>
<dbReference type="GO" id="GO:0005737">
    <property type="term" value="C:cytoplasm"/>
    <property type="evidence" value="ECO:0007669"/>
    <property type="project" value="TreeGrafter"/>
</dbReference>
<keyword evidence="5" id="KW-1185">Reference proteome</keyword>
<dbReference type="GO" id="GO:0002953">
    <property type="term" value="F:5'-deoxynucleotidase activity"/>
    <property type="evidence" value="ECO:0007669"/>
    <property type="project" value="InterPro"/>
</dbReference>
<accession>A0A151GA98</accession>
<comment type="caution">
    <text evidence="4">The sequence shown here is derived from an EMBL/GenBank/DDBJ whole genome shotgun (WGS) entry which is preliminary data.</text>
</comment>
<evidence type="ECO:0000256" key="2">
    <source>
        <dbReference type="ARBA" id="ARBA00022801"/>
    </source>
</evidence>